<feature type="signal peptide" evidence="15">
    <location>
        <begin position="1"/>
        <end position="22"/>
    </location>
</feature>
<dbReference type="InterPro" id="IPR019998">
    <property type="entry name" value="Membr_insert_YidC"/>
</dbReference>
<evidence type="ECO:0000313" key="19">
    <source>
        <dbReference type="Proteomes" id="UP000188181"/>
    </source>
</evidence>
<evidence type="ECO:0000256" key="4">
    <source>
        <dbReference type="ARBA" id="ARBA00022448"/>
    </source>
</evidence>
<feature type="transmembrane region" description="Helical" evidence="13">
    <location>
        <begin position="477"/>
        <end position="498"/>
    </location>
</feature>
<comment type="subunit">
    <text evidence="13">Interacts with the Sec translocase complex via SecD. Specifically interacts with transmembrane segments of nascent integral membrane proteins during membrane integration.</text>
</comment>
<evidence type="ECO:0000256" key="15">
    <source>
        <dbReference type="SAM" id="SignalP"/>
    </source>
</evidence>
<comment type="similarity">
    <text evidence="2 13">Belongs to the OXA1/ALB3/YidC family. Type 1 subfamily.</text>
</comment>
<dbReference type="GO" id="GO:0015031">
    <property type="term" value="P:protein transport"/>
    <property type="evidence" value="ECO:0007669"/>
    <property type="project" value="UniProtKB-KW"/>
</dbReference>
<evidence type="ECO:0000256" key="11">
    <source>
        <dbReference type="ARBA" id="ARBA00033245"/>
    </source>
</evidence>
<evidence type="ECO:0000313" key="18">
    <source>
        <dbReference type="EMBL" id="AQQ70344.1"/>
    </source>
</evidence>
<dbReference type="RefSeq" id="WP_146682616.1">
    <property type="nucleotide sequence ID" value="NZ_CP019646.1"/>
</dbReference>
<feature type="transmembrane region" description="Helical" evidence="13">
    <location>
        <begin position="529"/>
        <end position="550"/>
    </location>
</feature>
<dbReference type="OrthoDB" id="9780552at2"/>
<keyword evidence="6 13" id="KW-0812">Transmembrane</keyword>
<dbReference type="GO" id="GO:0032977">
    <property type="term" value="F:membrane insertase activity"/>
    <property type="evidence" value="ECO:0007669"/>
    <property type="project" value="InterPro"/>
</dbReference>
<dbReference type="HAMAP" id="MF_01810">
    <property type="entry name" value="YidC_type1"/>
    <property type="match status" value="1"/>
</dbReference>
<dbReference type="CDD" id="cd19961">
    <property type="entry name" value="EcYidC-like_peri"/>
    <property type="match status" value="1"/>
</dbReference>
<evidence type="ECO:0000256" key="14">
    <source>
        <dbReference type="SAM" id="MobiDB-lite"/>
    </source>
</evidence>
<evidence type="ECO:0000259" key="16">
    <source>
        <dbReference type="Pfam" id="PF02096"/>
    </source>
</evidence>
<evidence type="ECO:0000256" key="2">
    <source>
        <dbReference type="ARBA" id="ARBA00010527"/>
    </source>
</evidence>
<dbReference type="PRINTS" id="PR01900">
    <property type="entry name" value="YIDCPROTEIN"/>
</dbReference>
<keyword evidence="8 13" id="KW-1133">Transmembrane helix</keyword>
<dbReference type="InterPro" id="IPR001708">
    <property type="entry name" value="YidC/ALB3/OXA1/COX18"/>
</dbReference>
<evidence type="ECO:0000256" key="10">
    <source>
        <dbReference type="ARBA" id="ARBA00023186"/>
    </source>
</evidence>
<dbReference type="Proteomes" id="UP000188181">
    <property type="component" value="Chromosome"/>
</dbReference>
<keyword evidence="9 13" id="KW-0472">Membrane</keyword>
<feature type="transmembrane region" description="Helical" evidence="13">
    <location>
        <begin position="573"/>
        <end position="589"/>
    </location>
</feature>
<dbReference type="GO" id="GO:0005886">
    <property type="term" value="C:plasma membrane"/>
    <property type="evidence" value="ECO:0007669"/>
    <property type="project" value="UniProtKB-SubCell"/>
</dbReference>
<dbReference type="Pfam" id="PF02096">
    <property type="entry name" value="60KD_IMP"/>
    <property type="match status" value="1"/>
</dbReference>
<keyword evidence="15" id="KW-0732">Signal</keyword>
<keyword evidence="19" id="KW-1185">Reference proteome</keyword>
<dbReference type="GO" id="GO:0051205">
    <property type="term" value="P:protein insertion into membrane"/>
    <property type="evidence" value="ECO:0007669"/>
    <property type="project" value="TreeGrafter"/>
</dbReference>
<evidence type="ECO:0000256" key="1">
    <source>
        <dbReference type="ARBA" id="ARBA00004429"/>
    </source>
</evidence>
<gene>
    <name evidence="13 18" type="primary">yidC</name>
    <name evidence="18" type="ORF">SMSP2_00689</name>
</gene>
<proteinExistence type="inferred from homology"/>
<dbReference type="InterPro" id="IPR028053">
    <property type="entry name" value="Membr_insert_YidC_N"/>
</dbReference>
<keyword evidence="10 13" id="KW-0143">Chaperone</keyword>
<feature type="region of interest" description="Disordered" evidence="14">
    <location>
        <begin position="617"/>
        <end position="649"/>
    </location>
</feature>
<feature type="compositionally biased region" description="Basic residues" evidence="14">
    <location>
        <begin position="635"/>
        <end position="649"/>
    </location>
</feature>
<evidence type="ECO:0000259" key="17">
    <source>
        <dbReference type="Pfam" id="PF14849"/>
    </source>
</evidence>
<feature type="transmembrane region" description="Helical" evidence="13">
    <location>
        <begin position="390"/>
        <end position="419"/>
    </location>
</feature>
<evidence type="ECO:0000256" key="12">
    <source>
        <dbReference type="ARBA" id="ARBA00033342"/>
    </source>
</evidence>
<keyword evidence="7 13" id="KW-0653">Protein transport</keyword>
<keyword evidence="4 13" id="KW-0813">Transport</keyword>
<dbReference type="InterPro" id="IPR038221">
    <property type="entry name" value="YidC_periplasmic_sf"/>
</dbReference>
<feature type="domain" description="Membrane insertase YidC/Oxa/ALB C-terminal" evidence="16">
    <location>
        <begin position="408"/>
        <end position="613"/>
    </location>
</feature>
<dbReference type="STRING" id="1851148.SMSP2_00689"/>
<organism evidence="18 19">
    <name type="scientific">Limihaloglobus sulfuriphilus</name>
    <dbReference type="NCBI Taxonomy" id="1851148"/>
    <lineage>
        <taxon>Bacteria</taxon>
        <taxon>Pseudomonadati</taxon>
        <taxon>Planctomycetota</taxon>
        <taxon>Phycisphaerae</taxon>
        <taxon>Sedimentisphaerales</taxon>
        <taxon>Sedimentisphaeraceae</taxon>
        <taxon>Limihaloglobus</taxon>
    </lineage>
</organism>
<dbReference type="KEGG" id="pbas:SMSP2_00689"/>
<sequence precursor="true">MKNKTTIFLFILTALITSCLYAEEPAENPNKTGLETDAEQTLTIDPKLLTAKNSPENVSVIGSVDPESNFTMELAISSKGASIEQARLNGFFERGSETEPLVAMKPVTGTGGQTILPLSARYLTIEGSGLMLPLYKLDWKFTGVRGGSSGSQNIELEAVYMLEDKEFIKVTRTYTLLPALKHFTCTDTIKNLSDMPLKLSYDIQSPTGFAREAVRTDARKILTGYTKADGTGIVSGTIDITKMRKQAVEYLNNPIPENKITIERPKEAARLRWTAVSNKYFTGIMIPDSLNEQNELAPFEIKELNYYFDGLQKGLSLKQQPKAYDRDNVGHVLTYEKIELAPGESESRVTNIYLGPKVKAIFENDEYYRSIGLIHTIDFRMCCGNLFRPISFAILALMKTMYAVIPNYGIIIIILVLLVRTCLHPLTKSGQVSMMKMGKLGPKMEELKKKYGDNKAELQRAMAELYREQGASPIKGMLPMFIQMPIWIALYSAIYASIDLRGAKFLPFWITDLSAPDALVSFSPVEIPLLGWELTAFNLLPILLGVAMFLQQKLMSTTSTAAANPQMQQQQKMMLWMMPIMMLIFLYNAPSGLNLYIMTSVFGGVIEQKVIRKHIQEKEEQEARGKVPVTSKTGGKAKKKKPKPLFKNS</sequence>
<evidence type="ECO:0000256" key="13">
    <source>
        <dbReference type="HAMAP-Rule" id="MF_01810"/>
    </source>
</evidence>
<keyword evidence="5 13" id="KW-1003">Cell membrane</keyword>
<dbReference type="PANTHER" id="PTHR12428">
    <property type="entry name" value="OXA1"/>
    <property type="match status" value="1"/>
</dbReference>
<evidence type="ECO:0000256" key="6">
    <source>
        <dbReference type="ARBA" id="ARBA00022692"/>
    </source>
</evidence>
<name>A0A1Q2MCF5_9BACT</name>
<reference evidence="19" key="1">
    <citation type="submission" date="2017-02" db="EMBL/GenBank/DDBJ databases">
        <title>Comparative genomics and description of representatives of a novel lineage of planctomycetes thriving in anoxic sediments.</title>
        <authorList>
            <person name="Spring S."/>
            <person name="Bunk B."/>
            <person name="Sproer C."/>
        </authorList>
    </citation>
    <scope>NUCLEOTIDE SEQUENCE [LARGE SCALE GENOMIC DNA]</scope>
    <source>
        <strain evidence="19">SM-Chi-D1</strain>
    </source>
</reference>
<feature type="domain" description="Membrane insertase YidC N-terminal" evidence="17">
    <location>
        <begin position="71"/>
        <end position="379"/>
    </location>
</feature>
<evidence type="ECO:0000256" key="7">
    <source>
        <dbReference type="ARBA" id="ARBA00022927"/>
    </source>
</evidence>
<dbReference type="AlphaFoldDB" id="A0A1Q2MCF5"/>
<dbReference type="PANTHER" id="PTHR12428:SF65">
    <property type="entry name" value="CYTOCHROME C OXIDASE ASSEMBLY PROTEIN COX18, MITOCHONDRIAL"/>
    <property type="match status" value="1"/>
</dbReference>
<dbReference type="InterPro" id="IPR047196">
    <property type="entry name" value="YidC_ALB_C"/>
</dbReference>
<dbReference type="EMBL" id="CP019646">
    <property type="protein sequence ID" value="AQQ70344.1"/>
    <property type="molecule type" value="Genomic_DNA"/>
</dbReference>
<dbReference type="CDD" id="cd20070">
    <property type="entry name" value="5TM_YidC_Alb3"/>
    <property type="match status" value="1"/>
</dbReference>
<dbReference type="Gene3D" id="2.70.98.90">
    <property type="match status" value="1"/>
</dbReference>
<dbReference type="NCBIfam" id="TIGR03592">
    <property type="entry name" value="yidC_oxa1_cterm"/>
    <property type="match status" value="1"/>
</dbReference>
<dbReference type="Pfam" id="PF14849">
    <property type="entry name" value="YidC_periplas"/>
    <property type="match status" value="1"/>
</dbReference>
<evidence type="ECO:0000256" key="9">
    <source>
        <dbReference type="ARBA" id="ARBA00023136"/>
    </source>
</evidence>
<comment type="function">
    <text evidence="13">Required for the insertion and/or proper folding and/or complex formation of integral membrane proteins into the membrane. Involved in integration of membrane proteins that insert both dependently and independently of the Sec translocase complex, as well as at least some lipoproteins. Aids folding of multispanning membrane proteins.</text>
</comment>
<evidence type="ECO:0000256" key="5">
    <source>
        <dbReference type="ARBA" id="ARBA00022475"/>
    </source>
</evidence>
<evidence type="ECO:0000256" key="3">
    <source>
        <dbReference type="ARBA" id="ARBA00015325"/>
    </source>
</evidence>
<accession>A0A1Q2MCF5</accession>
<dbReference type="PROSITE" id="PS51257">
    <property type="entry name" value="PROKAR_LIPOPROTEIN"/>
    <property type="match status" value="1"/>
</dbReference>
<dbReference type="InterPro" id="IPR028055">
    <property type="entry name" value="YidC/Oxa/ALB_C"/>
</dbReference>
<protein>
    <recommendedName>
        <fullName evidence="3 13">Membrane protein insertase YidC</fullName>
    </recommendedName>
    <alternativeName>
        <fullName evidence="12 13">Foldase YidC</fullName>
    </alternativeName>
    <alternativeName>
        <fullName evidence="11 13">Membrane integrase YidC</fullName>
    </alternativeName>
    <alternativeName>
        <fullName evidence="13">Membrane protein YidC</fullName>
    </alternativeName>
</protein>
<feature type="chain" id="PRO_5012298063" description="Membrane protein insertase YidC" evidence="15">
    <location>
        <begin position="23"/>
        <end position="649"/>
    </location>
</feature>
<comment type="subcellular location">
    <subcellularLocation>
        <location evidence="1">Cell inner membrane</location>
        <topology evidence="1">Multi-pass membrane protein</topology>
    </subcellularLocation>
    <subcellularLocation>
        <location evidence="13">Cell membrane</location>
        <topology evidence="13">Multi-pass membrane protein</topology>
    </subcellularLocation>
</comment>
<evidence type="ECO:0000256" key="8">
    <source>
        <dbReference type="ARBA" id="ARBA00022989"/>
    </source>
</evidence>